<keyword evidence="2" id="KW-1185">Reference proteome</keyword>
<dbReference type="InterPro" id="IPR027266">
    <property type="entry name" value="TrmE/GcvT-like"/>
</dbReference>
<evidence type="ECO:0000313" key="1">
    <source>
        <dbReference type="EMBL" id="PTX51912.1"/>
    </source>
</evidence>
<dbReference type="OrthoDB" id="7356349at2"/>
<proteinExistence type="predicted"/>
<organism evidence="1 2">
    <name type="scientific">Gemmobacter caeni</name>
    <dbReference type="NCBI Taxonomy" id="589035"/>
    <lineage>
        <taxon>Bacteria</taxon>
        <taxon>Pseudomonadati</taxon>
        <taxon>Pseudomonadota</taxon>
        <taxon>Alphaproteobacteria</taxon>
        <taxon>Rhodobacterales</taxon>
        <taxon>Paracoccaceae</taxon>
        <taxon>Gemmobacter</taxon>
    </lineage>
</organism>
<gene>
    <name evidence="1" type="ORF">C8N34_103418</name>
</gene>
<comment type="caution">
    <text evidence="1">The sequence shown here is derived from an EMBL/GenBank/DDBJ whole genome shotgun (WGS) entry which is preliminary data.</text>
</comment>
<accession>A0A2T6B7B2</accession>
<dbReference type="EMBL" id="QBKP01000003">
    <property type="protein sequence ID" value="PTX51912.1"/>
    <property type="molecule type" value="Genomic_DNA"/>
</dbReference>
<name>A0A2T6B7B2_9RHOB</name>
<dbReference type="Proteomes" id="UP000244224">
    <property type="component" value="Unassembled WGS sequence"/>
</dbReference>
<sequence length="188" mass="19510">MAEHRLKPLCPLGGTSPARASIGPVTLTEVVDVALASVSARLGRTAEVAASAAAAGIPLPGPGRFEARAPFAAFWLSPDSWMVEAPFATHEDSRAALLPVFGDAASITEQTDAWVRIDVTGEGLPALFERLCNVDLATAQEGAATRTILEHMGVYVVKRGAAQVSVIGARSSAAALWHALDTAAHSVF</sequence>
<dbReference type="Gene3D" id="3.30.70.1520">
    <property type="entry name" value="Heterotetrameric sarcosine oxidase"/>
    <property type="match status" value="1"/>
</dbReference>
<dbReference type="RefSeq" id="WP_108128333.1">
    <property type="nucleotide sequence ID" value="NZ_QBKP01000003.1"/>
</dbReference>
<protein>
    <submittedName>
        <fullName evidence="1">Heterotetrameric sarcosine oxidase gamma subunit</fullName>
    </submittedName>
</protein>
<reference evidence="1 2" key="1">
    <citation type="submission" date="2018-04" db="EMBL/GenBank/DDBJ databases">
        <title>Genomic Encyclopedia of Archaeal and Bacterial Type Strains, Phase II (KMG-II): from individual species to whole genera.</title>
        <authorList>
            <person name="Goeker M."/>
        </authorList>
    </citation>
    <scope>NUCLEOTIDE SEQUENCE [LARGE SCALE GENOMIC DNA]</scope>
    <source>
        <strain evidence="1 2">DSM 21823</strain>
    </source>
</reference>
<dbReference type="AlphaFoldDB" id="A0A2T6B7B2"/>
<dbReference type="SUPFAM" id="SSF103025">
    <property type="entry name" value="Folate-binding domain"/>
    <property type="match status" value="1"/>
</dbReference>
<evidence type="ECO:0000313" key="2">
    <source>
        <dbReference type="Proteomes" id="UP000244224"/>
    </source>
</evidence>
<dbReference type="Gene3D" id="3.30.1360.120">
    <property type="entry name" value="Probable tRNA modification gtpase trme, domain 1"/>
    <property type="match status" value="1"/>
</dbReference>